<reference evidence="2 3" key="1">
    <citation type="submission" date="2022-09" db="EMBL/GenBank/DDBJ databases">
        <title>Chelativorans salina sp. nov., a novel slightly halophilic bacterium isolated from a saline lake sediment enrichment.</title>
        <authorList>
            <person name="Gao L."/>
            <person name="Fang B.-Z."/>
            <person name="Li W.-J."/>
        </authorList>
    </citation>
    <scope>NUCLEOTIDE SEQUENCE [LARGE SCALE GENOMIC DNA]</scope>
    <source>
        <strain evidence="2 3">EGI FJ00035</strain>
    </source>
</reference>
<keyword evidence="1" id="KW-0732">Signal</keyword>
<sequence length="163" mass="16870">MTKSAFAALAAVFAVSASTLPAAAQERTEIGVLDCIIEGGMDIAIVTSKEFSCTFQPADGTRPPESYVGVVNRFGLEAGATSERVMRWLVMAPTTTDPYAPGALEDDYVGASAEVTAGIGGGANVLWSGTNKNLILQPVSLQAQTGLNLALGVSEFQLRSTAL</sequence>
<proteinExistence type="predicted"/>
<evidence type="ECO:0000313" key="2">
    <source>
        <dbReference type="EMBL" id="MCT7377714.1"/>
    </source>
</evidence>
<dbReference type="RefSeq" id="WP_260906357.1">
    <property type="nucleotide sequence ID" value="NZ_JAOCZP010000009.1"/>
</dbReference>
<dbReference type="InterPro" id="IPR009333">
    <property type="entry name" value="DUF992"/>
</dbReference>
<keyword evidence="3" id="KW-1185">Reference proteome</keyword>
<organism evidence="2 3">
    <name type="scientific">Chelativorans salis</name>
    <dbReference type="NCBI Taxonomy" id="2978478"/>
    <lineage>
        <taxon>Bacteria</taxon>
        <taxon>Pseudomonadati</taxon>
        <taxon>Pseudomonadota</taxon>
        <taxon>Alphaproteobacteria</taxon>
        <taxon>Hyphomicrobiales</taxon>
        <taxon>Phyllobacteriaceae</taxon>
        <taxon>Chelativorans</taxon>
    </lineage>
</organism>
<accession>A0ABT2LUG1</accession>
<feature type="signal peptide" evidence="1">
    <location>
        <begin position="1"/>
        <end position="24"/>
    </location>
</feature>
<dbReference type="EMBL" id="JAOCZP010000009">
    <property type="protein sequence ID" value="MCT7377714.1"/>
    <property type="molecule type" value="Genomic_DNA"/>
</dbReference>
<protein>
    <submittedName>
        <fullName evidence="2">DUF992 domain-containing protein</fullName>
    </submittedName>
</protein>
<evidence type="ECO:0000313" key="3">
    <source>
        <dbReference type="Proteomes" id="UP001320831"/>
    </source>
</evidence>
<dbReference type="Pfam" id="PF06186">
    <property type="entry name" value="DUF992"/>
    <property type="match status" value="1"/>
</dbReference>
<gene>
    <name evidence="2" type="ORF">N5A92_22080</name>
</gene>
<dbReference type="Proteomes" id="UP001320831">
    <property type="component" value="Unassembled WGS sequence"/>
</dbReference>
<comment type="caution">
    <text evidence="2">The sequence shown here is derived from an EMBL/GenBank/DDBJ whole genome shotgun (WGS) entry which is preliminary data.</text>
</comment>
<evidence type="ECO:0000256" key="1">
    <source>
        <dbReference type="SAM" id="SignalP"/>
    </source>
</evidence>
<name>A0ABT2LUG1_9HYPH</name>
<feature type="chain" id="PRO_5045996130" evidence="1">
    <location>
        <begin position="25"/>
        <end position="163"/>
    </location>
</feature>